<dbReference type="OrthoDB" id="332347at2"/>
<name>N1VY25_9LEPT</name>
<proteinExistence type="predicted"/>
<evidence type="ECO:0000313" key="3">
    <source>
        <dbReference type="EMBL" id="EMY61945.1"/>
    </source>
</evidence>
<reference evidence="3" key="1">
    <citation type="submission" date="2013-03" db="EMBL/GenBank/DDBJ databases">
        <authorList>
            <person name="Harkins D.M."/>
            <person name="Durkin A.S."/>
            <person name="Brinkac L.M."/>
            <person name="Haft D.H."/>
            <person name="Selengut J.D."/>
            <person name="Sanka R."/>
            <person name="DePew J."/>
            <person name="Purushe J."/>
            <person name="Hartskeerl R.A."/>
            <person name="Ahmed A."/>
            <person name="van der Linden H."/>
            <person name="Goris M.G.A."/>
            <person name="Vinetz J.M."/>
            <person name="Sutton G.G."/>
            <person name="Nierman W.C."/>
            <person name="Fouts D.E."/>
        </authorList>
    </citation>
    <scope>NUCLEOTIDE SEQUENCE [LARGE SCALE GENOMIC DNA]</scope>
    <source>
        <strain evidence="3">LT 11-33</strain>
    </source>
</reference>
<evidence type="ECO:0000313" key="4">
    <source>
        <dbReference type="Proteomes" id="UP000012371"/>
    </source>
</evidence>
<sequence length="170" mass="18163">MNRNLSLPTLLSFLSLWMILGNCYFNPAVQLVVNPTVEEEQEVAGAGLLAVLASPPSSPYFFLVSSIPADGEDLTSSITSFSFTFSEELDINASNPGTWITENIIQTQTIFFLPTVGVSERKIDLSLPANALVNAFNYSISFGPGINVKSGRALTASTKISFTCSGCPGL</sequence>
<keyword evidence="4" id="KW-1185">Reference proteome</keyword>
<organism evidence="3 4">
    <name type="scientific">Leptospira terpstrae serovar Hualin str. LT 11-33 = ATCC 700639</name>
    <dbReference type="NCBI Taxonomy" id="1257025"/>
    <lineage>
        <taxon>Bacteria</taxon>
        <taxon>Pseudomonadati</taxon>
        <taxon>Spirochaetota</taxon>
        <taxon>Spirochaetia</taxon>
        <taxon>Leptospirales</taxon>
        <taxon>Leptospiraceae</taxon>
        <taxon>Leptospira</taxon>
    </lineage>
</organism>
<dbReference type="AlphaFoldDB" id="N1VY25"/>
<dbReference type="Proteomes" id="UP000012371">
    <property type="component" value="Unassembled WGS sequence"/>
</dbReference>
<comment type="caution">
    <text evidence="3">The sequence shown here is derived from an EMBL/GenBank/DDBJ whole genome shotgun (WGS) entry which is preliminary data.</text>
</comment>
<dbReference type="Pfam" id="PF13205">
    <property type="entry name" value="Big_5"/>
    <property type="match status" value="1"/>
</dbReference>
<gene>
    <name evidence="3" type="ORF">LEP1GSC203_3755</name>
</gene>
<feature type="domain" description="SbsA Ig-like" evidence="2">
    <location>
        <begin position="63"/>
        <end position="163"/>
    </location>
</feature>
<accession>N1VY25</accession>
<dbReference type="EMBL" id="AOGW02000009">
    <property type="protein sequence ID" value="EMY61945.1"/>
    <property type="molecule type" value="Genomic_DNA"/>
</dbReference>
<dbReference type="RefSeq" id="WP_002973286.1">
    <property type="nucleotide sequence ID" value="NZ_AOGW02000009.1"/>
</dbReference>
<evidence type="ECO:0000256" key="1">
    <source>
        <dbReference type="ARBA" id="ARBA00022729"/>
    </source>
</evidence>
<evidence type="ECO:0000259" key="2">
    <source>
        <dbReference type="Pfam" id="PF13205"/>
    </source>
</evidence>
<dbReference type="InterPro" id="IPR032812">
    <property type="entry name" value="SbsA_Ig"/>
</dbReference>
<protein>
    <recommendedName>
        <fullName evidence="2">SbsA Ig-like domain-containing protein</fullName>
    </recommendedName>
</protein>
<keyword evidence="1" id="KW-0732">Signal</keyword>